<feature type="transmembrane region" description="Helical" evidence="1">
    <location>
        <begin position="424"/>
        <end position="445"/>
    </location>
</feature>
<sequence>MEDQHPSANNTRDTECKISITDHHQYFDGRRMHRVPQIMRFKKYNEEDYYAPKMVSFGPYYHGLPELRMVEELKRKVLADFVSSSCKDLFYSQIFKLIDQIRNCYVGVSRDAYDDGALAEMMLLDAFFAIYLIEAYLGYQQKFYHSHEHLGIAGRVFAVQDMYLLENQIPLWVIKLLIKLMDGEGRMLICKFSSYFFFADSSRLKKIPGEDEKQPLHLLDAFHRILVKELDNQGRELVEEPDNARNKPVNKCKWWPGRKENPNEFGKYNRQSRSVTDLKAKGIHFKPSSYCLKNIKFKSYKFYGQLQLPFWFFSVYSKSFFTQMIAYEVSPGSVTGYIIISYVNFLKSLIVKPEDVKELREKKILNSSLDSDEQIVKLIKEIDNYGLEDDGIFYEVKKGIEKHCSNKAKTWIAELINTHFRSPWTSIALLATAFLLCLTFLQTYYTMNFPT</sequence>
<keyword evidence="1" id="KW-0812">Transmembrane</keyword>
<dbReference type="PANTHER" id="PTHR31549">
    <property type="entry name" value="PROTEIN, PUTATIVE (DUF247)-RELATED-RELATED"/>
    <property type="match status" value="1"/>
</dbReference>
<reference evidence="2 3" key="1">
    <citation type="submission" date="2019-12" db="EMBL/GenBank/DDBJ databases">
        <authorList>
            <person name="Alioto T."/>
            <person name="Alioto T."/>
            <person name="Gomez Garrido J."/>
        </authorList>
    </citation>
    <scope>NUCLEOTIDE SEQUENCE [LARGE SCALE GENOMIC DNA]</scope>
</reference>
<dbReference type="Proteomes" id="UP000594638">
    <property type="component" value="Unassembled WGS sequence"/>
</dbReference>
<evidence type="ECO:0000256" key="1">
    <source>
        <dbReference type="SAM" id="Phobius"/>
    </source>
</evidence>
<dbReference type="PANTHER" id="PTHR31549:SF129">
    <property type="entry name" value="DUF4220 DOMAIN-CONTAINING PROTEIN"/>
    <property type="match status" value="1"/>
</dbReference>
<dbReference type="Gramene" id="OE9A004557T1">
    <property type="protein sequence ID" value="OE9A004557C1"/>
    <property type="gene ID" value="OE9A004557"/>
</dbReference>
<dbReference type="EMBL" id="CACTIH010005557">
    <property type="protein sequence ID" value="CAA2997467.1"/>
    <property type="molecule type" value="Genomic_DNA"/>
</dbReference>
<keyword evidence="3" id="KW-1185">Reference proteome</keyword>
<keyword evidence="1" id="KW-0472">Membrane</keyword>
<gene>
    <name evidence="2" type="ORF">OLEA9_A004557</name>
</gene>
<dbReference type="OrthoDB" id="1849062at2759"/>
<dbReference type="InterPro" id="IPR004158">
    <property type="entry name" value="DUF247_pln"/>
</dbReference>
<evidence type="ECO:0000313" key="3">
    <source>
        <dbReference type="Proteomes" id="UP000594638"/>
    </source>
</evidence>
<protein>
    <submittedName>
        <fullName evidence="2">Uncharacterized protein</fullName>
    </submittedName>
</protein>
<accession>A0A8S0SY78</accession>
<name>A0A8S0SY78_OLEEU</name>
<proteinExistence type="predicted"/>
<dbReference type="AlphaFoldDB" id="A0A8S0SY78"/>
<dbReference type="Pfam" id="PF03140">
    <property type="entry name" value="DUF247"/>
    <property type="match status" value="1"/>
</dbReference>
<evidence type="ECO:0000313" key="2">
    <source>
        <dbReference type="EMBL" id="CAA2997467.1"/>
    </source>
</evidence>
<comment type="caution">
    <text evidence="2">The sequence shown here is derived from an EMBL/GenBank/DDBJ whole genome shotgun (WGS) entry which is preliminary data.</text>
</comment>
<organism evidence="2 3">
    <name type="scientific">Olea europaea subsp. europaea</name>
    <dbReference type="NCBI Taxonomy" id="158383"/>
    <lineage>
        <taxon>Eukaryota</taxon>
        <taxon>Viridiplantae</taxon>
        <taxon>Streptophyta</taxon>
        <taxon>Embryophyta</taxon>
        <taxon>Tracheophyta</taxon>
        <taxon>Spermatophyta</taxon>
        <taxon>Magnoliopsida</taxon>
        <taxon>eudicotyledons</taxon>
        <taxon>Gunneridae</taxon>
        <taxon>Pentapetalae</taxon>
        <taxon>asterids</taxon>
        <taxon>lamiids</taxon>
        <taxon>Lamiales</taxon>
        <taxon>Oleaceae</taxon>
        <taxon>Oleeae</taxon>
        <taxon>Olea</taxon>
    </lineage>
</organism>
<keyword evidence="1" id="KW-1133">Transmembrane helix</keyword>